<comment type="caution">
    <text evidence="2">The sequence shown here is derived from an EMBL/GenBank/DDBJ whole genome shotgun (WGS) entry which is preliminary data.</text>
</comment>
<sequence>MKNSIKLLLLVLVVLGSTDTFAQKKVWVSGAARGVMYGDGFHTGGAEADTVTSRRQESGHTMVDLGVNILPSENIFIQGMVRIRNDYGGFWGSGVTFDVRQLYVKGIIGGVVGYQLGDINYKLSPYTFNNSPALVNSFAGEITSTPLEQIQYDVFYTDDQTWRQQGAAVDFALQFRSIFEEAQFNLFTTRVRPTDFAAFDDRLFGGGSVVLVQSENFRIGGQYANLFDLSGTSDATVFLRNPVATLSTEYGADFGFGRVALAMEAGTSSMYWEGDANAPTLNDYFYDFKLNWNSGVTGWKAEVGYRNVGANFRSPGAQTLRIDYAKNPISYTRYGNDQQVRPLTMLDLSRDASLYQTQISAGLMAYDPRYDNVTPYGVATPNRRGVYGTLGYTGDRSAWNVNVDAAMLQDVVGLGTEALTSYSTAVASAEVKVGQLIGWDSYQLNIGGAYGMQQTSRSGAQAYESIDLGTQFSSFNVKATLVGDLSVIGEYRIWSSQGSTLLEERDDYTQIIDFIEYDTDYSEHIAGAGLLYEFTDASALRVMYQTANWEDNTGSSLPYHMNTWTIYFTMKF</sequence>
<dbReference type="AlphaFoldDB" id="A0A6N6RDJ8"/>
<dbReference type="Proteomes" id="UP000468650">
    <property type="component" value="Unassembled WGS sequence"/>
</dbReference>
<accession>A0A6N6RDJ8</accession>
<feature type="signal peptide" evidence="1">
    <location>
        <begin position="1"/>
        <end position="22"/>
    </location>
</feature>
<proteinExistence type="predicted"/>
<reference evidence="2 3" key="1">
    <citation type="submission" date="2019-09" db="EMBL/GenBank/DDBJ databases">
        <title>Genomes of family Cryomorphaceae.</title>
        <authorList>
            <person name="Bowman J.P."/>
        </authorList>
    </citation>
    <scope>NUCLEOTIDE SEQUENCE [LARGE SCALE GENOMIC DNA]</scope>
    <source>
        <strain evidence="2 3">LMG 25704</strain>
    </source>
</reference>
<keyword evidence="1" id="KW-0732">Signal</keyword>
<protein>
    <recommendedName>
        <fullName evidence="4">Outer membrane beta-barrel protein</fullName>
    </recommendedName>
</protein>
<gene>
    <name evidence="2" type="ORF">F8C67_12330</name>
</gene>
<evidence type="ECO:0000313" key="2">
    <source>
        <dbReference type="EMBL" id="KAB2807357.1"/>
    </source>
</evidence>
<organism evidence="2 3">
    <name type="scientific">Phaeocystidibacter luteus</name>
    <dbReference type="NCBI Taxonomy" id="911197"/>
    <lineage>
        <taxon>Bacteria</taxon>
        <taxon>Pseudomonadati</taxon>
        <taxon>Bacteroidota</taxon>
        <taxon>Flavobacteriia</taxon>
        <taxon>Flavobacteriales</taxon>
        <taxon>Phaeocystidibacteraceae</taxon>
        <taxon>Phaeocystidibacter</taxon>
    </lineage>
</organism>
<dbReference type="RefSeq" id="WP_151668164.1">
    <property type="nucleotide sequence ID" value="NZ_WBVO01000011.1"/>
</dbReference>
<dbReference type="EMBL" id="WBVO01000011">
    <property type="protein sequence ID" value="KAB2807357.1"/>
    <property type="molecule type" value="Genomic_DNA"/>
</dbReference>
<feature type="chain" id="PRO_5026708808" description="Outer membrane beta-barrel protein" evidence="1">
    <location>
        <begin position="23"/>
        <end position="572"/>
    </location>
</feature>
<evidence type="ECO:0008006" key="4">
    <source>
        <dbReference type="Google" id="ProtNLM"/>
    </source>
</evidence>
<evidence type="ECO:0000256" key="1">
    <source>
        <dbReference type="SAM" id="SignalP"/>
    </source>
</evidence>
<evidence type="ECO:0000313" key="3">
    <source>
        <dbReference type="Proteomes" id="UP000468650"/>
    </source>
</evidence>
<dbReference type="OrthoDB" id="909445at2"/>
<keyword evidence="3" id="KW-1185">Reference proteome</keyword>
<name>A0A6N6RDJ8_9FLAO</name>